<comment type="caution">
    <text evidence="3">The sequence shown here is derived from an EMBL/GenBank/DDBJ whole genome shotgun (WGS) entry which is preliminary data.</text>
</comment>
<evidence type="ECO:0000313" key="3">
    <source>
        <dbReference type="EMBL" id="GAA3888540.1"/>
    </source>
</evidence>
<dbReference type="InterPro" id="IPR004879">
    <property type="entry name" value="Ssp411-like_TRX"/>
</dbReference>
<organism evidence="3 4">
    <name type="scientific">Leifsonia kafniensis</name>
    <dbReference type="NCBI Taxonomy" id="475957"/>
    <lineage>
        <taxon>Bacteria</taxon>
        <taxon>Bacillati</taxon>
        <taxon>Actinomycetota</taxon>
        <taxon>Actinomycetes</taxon>
        <taxon>Micrococcales</taxon>
        <taxon>Microbacteriaceae</taxon>
        <taxon>Leifsonia</taxon>
    </lineage>
</organism>
<dbReference type="Proteomes" id="UP001501803">
    <property type="component" value="Unassembled WGS sequence"/>
</dbReference>
<evidence type="ECO:0000256" key="1">
    <source>
        <dbReference type="SAM" id="MobiDB-lite"/>
    </source>
</evidence>
<dbReference type="InterPro" id="IPR024705">
    <property type="entry name" value="Ssp411"/>
</dbReference>
<dbReference type="CDD" id="cd02955">
    <property type="entry name" value="SSP411"/>
    <property type="match status" value="1"/>
</dbReference>
<accession>A0ABP7KW97</accession>
<reference evidence="4" key="1">
    <citation type="journal article" date="2019" name="Int. J. Syst. Evol. Microbiol.">
        <title>The Global Catalogue of Microorganisms (GCM) 10K type strain sequencing project: providing services to taxonomists for standard genome sequencing and annotation.</title>
        <authorList>
            <consortium name="The Broad Institute Genomics Platform"/>
            <consortium name="The Broad Institute Genome Sequencing Center for Infectious Disease"/>
            <person name="Wu L."/>
            <person name="Ma J."/>
        </authorList>
    </citation>
    <scope>NUCLEOTIDE SEQUENCE [LARGE SCALE GENOMIC DNA]</scope>
    <source>
        <strain evidence="4">JCM 17021</strain>
    </source>
</reference>
<dbReference type="SUPFAM" id="SSF52833">
    <property type="entry name" value="Thioredoxin-like"/>
    <property type="match status" value="1"/>
</dbReference>
<dbReference type="InterPro" id="IPR036249">
    <property type="entry name" value="Thioredoxin-like_sf"/>
</dbReference>
<dbReference type="Gene3D" id="3.40.30.10">
    <property type="entry name" value="Glutaredoxin"/>
    <property type="match status" value="1"/>
</dbReference>
<dbReference type="PIRSF" id="PIRSF006402">
    <property type="entry name" value="UCP006402_thioredoxin"/>
    <property type="match status" value="1"/>
</dbReference>
<keyword evidence="4" id="KW-1185">Reference proteome</keyword>
<feature type="domain" description="Spermatogenesis-associated protein 20-like TRX" evidence="2">
    <location>
        <begin position="2"/>
        <end position="163"/>
    </location>
</feature>
<evidence type="ECO:0000259" key="2">
    <source>
        <dbReference type="Pfam" id="PF03190"/>
    </source>
</evidence>
<dbReference type="Pfam" id="PF03190">
    <property type="entry name" value="Thioredox_DsbH"/>
    <property type="match status" value="1"/>
</dbReference>
<dbReference type="EMBL" id="BAABCN010000012">
    <property type="protein sequence ID" value="GAA3888540.1"/>
    <property type="molecule type" value="Genomic_DNA"/>
</dbReference>
<sequence length="702" mass="73448">MTNRLADAISPYLRSHADNPVYWFAWSADAFAEARARDVPVLVSIGYSTCHWCHVMARESFSDPALAATLNARFVSIKVDREENPDVDASYLAAASAFTQNLGWPLNVFVTPDGQAFFAGTYFPPRPAQGQPSFSQVLDAVTDAWINRRDAVIAGAQRVADAVAAVTLPAAAALAARGTGEADGSDDPDHSRSAGAPGAGLTADAAHSIVTQLAEQEDQLFGGFGGAPKFPMAPTLGFLLEQPAVGEALALHTLKVMGASPLRDPIEGGFFRYAVHRDWSEPHYERMLYDNAQLLQLTARARQLTDEPWARILADGVSQFLQSVMQLPSGGFASAQDSESTVDGERVEGGYYTLDERARRRQTPPALDAKVLTGWNGLAIGALARAGFIADNPQSIDSARRAADYLLAAHVTADRLVRASVDGRISLAPATLEDYGMCAQGLLELALVTGEVRYAIAARRLIDSTLVTATDTTATDTTATDTTATDTTATDTSAADTSATDTTASAATTAVAPLPFRVPTGGDPVLVAQGLAVSLDPSEGAYPSGLTATADAARLLYQLTGDARYREAGDAALSVVAPLALAQPLAFGATVRAMARSAAPTIQLVVISPDASPDARPESESLLAVARRHPTGLVASVTAHQAGAFAAAGFSLFADRGVVANRPTAYLCRDFVCRLPTTDPEALAAELASASTASRAEGTLGS</sequence>
<dbReference type="RefSeq" id="WP_345068701.1">
    <property type="nucleotide sequence ID" value="NZ_BAABCN010000012.1"/>
</dbReference>
<dbReference type="InterPro" id="IPR008928">
    <property type="entry name" value="6-hairpin_glycosidase_sf"/>
</dbReference>
<dbReference type="SUPFAM" id="SSF48208">
    <property type="entry name" value="Six-hairpin glycosidases"/>
    <property type="match status" value="1"/>
</dbReference>
<evidence type="ECO:0000313" key="4">
    <source>
        <dbReference type="Proteomes" id="UP001501803"/>
    </source>
</evidence>
<dbReference type="PANTHER" id="PTHR42899">
    <property type="entry name" value="SPERMATOGENESIS-ASSOCIATED PROTEIN 20"/>
    <property type="match status" value="1"/>
</dbReference>
<dbReference type="PANTHER" id="PTHR42899:SF1">
    <property type="entry name" value="SPERMATOGENESIS-ASSOCIATED PROTEIN 20"/>
    <property type="match status" value="1"/>
</dbReference>
<protein>
    <recommendedName>
        <fullName evidence="2">Spermatogenesis-associated protein 20-like TRX domain-containing protein</fullName>
    </recommendedName>
</protein>
<proteinExistence type="predicted"/>
<gene>
    <name evidence="3" type="ORF">GCM10022381_33040</name>
</gene>
<name>A0ABP7KW97_9MICO</name>
<feature type="region of interest" description="Disordered" evidence="1">
    <location>
        <begin position="179"/>
        <end position="198"/>
    </location>
</feature>